<protein>
    <submittedName>
        <fullName evidence="1">Uncharacterized protein</fullName>
    </submittedName>
</protein>
<dbReference type="Pfam" id="PF00395">
    <property type="entry name" value="SLH"/>
    <property type="match status" value="1"/>
</dbReference>
<dbReference type="Gene3D" id="1.20.5.340">
    <property type="match status" value="1"/>
</dbReference>
<dbReference type="AlphaFoldDB" id="A0A402CYT0"/>
<name>A0A402CYT0_9BACT</name>
<proteinExistence type="predicted"/>
<dbReference type="Proteomes" id="UP000287394">
    <property type="component" value="Chromosome"/>
</dbReference>
<evidence type="ECO:0000313" key="1">
    <source>
        <dbReference type="EMBL" id="BDI31239.1"/>
    </source>
</evidence>
<dbReference type="OrthoDB" id="185675at2"/>
<dbReference type="InterPro" id="IPR051465">
    <property type="entry name" value="Cell_Envelope_Struct_Comp"/>
</dbReference>
<sequence length="663" mass="70121">MKKSLTLLAGASMLVLGVPAISMAQTAAASGPFADVPADHWAYQSVENLQNAGIVIGYPDGTYGGKRAMTRYEFAVAIARLLPLLGQKGDFATNADLAALRAEVENKLQANASALEDLKKLVNEFQGELQALGQDVTAIKARLSSLEDRVAAVEEEQRRIKFNGALNFIVEGTNQGKHNDFGFHDKNGTLVSNGTGLPKVTEAIDVYHDFVLAIKGKLSDTATANVKLDFGNYLSAVGNVASPGYAAGAGFSAVSPHQAPGDATAADQATTVWEAYLSSPVDLGPLGGADIKVGRFGQQYTKYTLKQVDADVYTSLYQTDSGNIIGDGGSVDLKLGPAKVNAFATKYSAIPFSQPYGGPTAGAQSFTGQIGARPLGLIGENKSSALTQGAGLRATIGAPEGGVLGVTVEQFGTTGFNQSVDNGKAYDRLTVYGADFNGALPFFGGNGLLLDANYTVSAEAKGGKFNNVDNGWRNTALDTQLGATFGAFTIKGGYQFIGPEFTAPGYWGKVGSWSNPTNVKGGVASVKYAFSPALTLNADYEGYQAAYGHTKNGNLINSPLQQDDKLNRYQVGLGYGLTSDYNVDFGYERVEYNLKNKNETLFNSGKPTESYYTIGLGHSFNPNASLKLVYQVVSYRDKGTGFINRFGNNEDGGITAAQFQLKF</sequence>
<dbReference type="PROSITE" id="PS51272">
    <property type="entry name" value="SLH"/>
    <property type="match status" value="1"/>
</dbReference>
<dbReference type="RefSeq" id="WP_119322463.1">
    <property type="nucleotide sequence ID" value="NZ_AP025739.1"/>
</dbReference>
<organism evidence="1 2">
    <name type="scientific">Capsulimonas corticalis</name>
    <dbReference type="NCBI Taxonomy" id="2219043"/>
    <lineage>
        <taxon>Bacteria</taxon>
        <taxon>Bacillati</taxon>
        <taxon>Armatimonadota</taxon>
        <taxon>Armatimonadia</taxon>
        <taxon>Capsulimonadales</taxon>
        <taxon>Capsulimonadaceae</taxon>
        <taxon>Capsulimonas</taxon>
    </lineage>
</organism>
<accession>A0A402CYT0</accession>
<dbReference type="KEGG" id="ccot:CCAX7_32900"/>
<evidence type="ECO:0000313" key="2">
    <source>
        <dbReference type="Proteomes" id="UP000287394"/>
    </source>
</evidence>
<dbReference type="PANTHER" id="PTHR43308">
    <property type="entry name" value="OUTER MEMBRANE PROTEIN ALPHA-RELATED"/>
    <property type="match status" value="1"/>
</dbReference>
<dbReference type="PANTHER" id="PTHR43308:SF1">
    <property type="entry name" value="OUTER MEMBRANE PROTEIN ALPHA"/>
    <property type="match status" value="1"/>
</dbReference>
<keyword evidence="2" id="KW-1185">Reference proteome</keyword>
<reference evidence="1 2" key="1">
    <citation type="journal article" date="2019" name="Int. J. Syst. Evol. Microbiol.">
        <title>Capsulimonas corticalis gen. nov., sp. nov., an aerobic capsulated bacterium, of a novel bacterial order, Capsulimonadales ord. nov., of the class Armatimonadia of the phylum Armatimonadetes.</title>
        <authorList>
            <person name="Li J."/>
            <person name="Kudo C."/>
            <person name="Tonouchi A."/>
        </authorList>
    </citation>
    <scope>NUCLEOTIDE SEQUENCE [LARGE SCALE GENOMIC DNA]</scope>
    <source>
        <strain evidence="1 2">AX-7</strain>
    </source>
</reference>
<dbReference type="InterPro" id="IPR001119">
    <property type="entry name" value="SLH_dom"/>
</dbReference>
<gene>
    <name evidence="1" type="ORF">CCAX7_32900</name>
</gene>
<dbReference type="EMBL" id="AP025739">
    <property type="protein sequence ID" value="BDI31239.1"/>
    <property type="molecule type" value="Genomic_DNA"/>
</dbReference>